<dbReference type="GeneID" id="127751149"/>
<organism evidence="1 2">
    <name type="scientific">Frankliniella occidentalis</name>
    <name type="common">Western flower thrips</name>
    <name type="synonym">Euthrips occidentalis</name>
    <dbReference type="NCBI Taxonomy" id="133901"/>
    <lineage>
        <taxon>Eukaryota</taxon>
        <taxon>Metazoa</taxon>
        <taxon>Ecdysozoa</taxon>
        <taxon>Arthropoda</taxon>
        <taxon>Hexapoda</taxon>
        <taxon>Insecta</taxon>
        <taxon>Pterygota</taxon>
        <taxon>Neoptera</taxon>
        <taxon>Paraneoptera</taxon>
        <taxon>Thysanoptera</taxon>
        <taxon>Terebrantia</taxon>
        <taxon>Thripoidea</taxon>
        <taxon>Thripidae</taxon>
        <taxon>Frankliniella</taxon>
    </lineage>
</organism>
<dbReference type="Proteomes" id="UP000504606">
    <property type="component" value="Unplaced"/>
</dbReference>
<keyword evidence="1" id="KW-1185">Reference proteome</keyword>
<dbReference type="KEGG" id="foc:127751149"/>
<gene>
    <name evidence="2" type="primary">LOC127751149</name>
</gene>
<sequence length="174" mass="19480">MSSRYKLFCFSFTVYVFSFQENESSVNQPSQVTASNVFIDVPIREMDSAASATRSFLMETGRMEKWCKFCEKSTGCIASNKMQTAPSLICVKLMRFSGEGKRFDEKLSLSEESLLPCGWRYEYVGCVLHIGECLFSGQSMCLLKRSNGSFCLTSDSKVITVSSQSVQSSEAMKN</sequence>
<dbReference type="SUPFAM" id="SSF54001">
    <property type="entry name" value="Cysteine proteinases"/>
    <property type="match status" value="1"/>
</dbReference>
<evidence type="ECO:0000313" key="2">
    <source>
        <dbReference type="RefSeq" id="XP_052130218.1"/>
    </source>
</evidence>
<dbReference type="Gene3D" id="3.90.70.10">
    <property type="entry name" value="Cysteine proteinases"/>
    <property type="match status" value="1"/>
</dbReference>
<proteinExistence type="predicted"/>
<evidence type="ECO:0000313" key="1">
    <source>
        <dbReference type="Proteomes" id="UP000504606"/>
    </source>
</evidence>
<protein>
    <submittedName>
        <fullName evidence="2">Ubiquitin carboxyl-terminal hydrolase 17-like protein B</fullName>
    </submittedName>
</protein>
<accession>A0A9C6X6Z7</accession>
<name>A0A9C6X6Z7_FRAOC</name>
<dbReference type="InterPro" id="IPR038765">
    <property type="entry name" value="Papain-like_cys_pep_sf"/>
</dbReference>
<dbReference type="AlphaFoldDB" id="A0A9C6X6Z7"/>
<reference evidence="2" key="1">
    <citation type="submission" date="2025-08" db="UniProtKB">
        <authorList>
            <consortium name="RefSeq"/>
        </authorList>
    </citation>
    <scope>IDENTIFICATION</scope>
    <source>
        <tissue evidence="2">Whole organism</tissue>
    </source>
</reference>
<dbReference type="RefSeq" id="XP_052130218.1">
    <property type="nucleotide sequence ID" value="XM_052274258.1"/>
</dbReference>